<reference evidence="1 2" key="1">
    <citation type="journal article" date="2020" name="Mol. Plant Pathol.">
        <title>Plasmid composition and the chpG gene determine the virulence level of Clavibacter capsici natural isolates in pepper.</title>
        <authorList>
            <person name="Hwang I.S."/>
            <person name="Lee H.M."/>
            <person name="Oh E.J."/>
            <person name="Lee S."/>
            <person name="Heu S."/>
            <person name="Oh C.S."/>
        </authorList>
    </citation>
    <scope>NUCLEOTIDE SEQUENCE [LARGE SCALE GENOMIC DNA]</scope>
    <source>
        <strain evidence="1 2">1101</strain>
    </source>
</reference>
<proteinExistence type="predicted"/>
<gene>
    <name evidence="1" type="ORF">GW570_02620</name>
</gene>
<sequence>MSITTPGLGAYETAMRAPDADLVGGLREVLGAQLVAYLGSVRETRAVRQWAEGERAPSAATMTRLRLAFHAAGILAEREQPRVVQAWFTGLNPQLDDASPARLIRESPDLDDAGARVLAAARSFVANA</sequence>
<organism evidence="1 2">
    <name type="scientific">Clavibacter capsici</name>
    <dbReference type="NCBI Taxonomy" id="1874630"/>
    <lineage>
        <taxon>Bacteria</taxon>
        <taxon>Bacillati</taxon>
        <taxon>Actinomycetota</taxon>
        <taxon>Actinomycetes</taxon>
        <taxon>Micrococcales</taxon>
        <taxon>Microbacteriaceae</taxon>
        <taxon>Clavibacter</taxon>
    </lineage>
</organism>
<dbReference type="EMBL" id="CP048049">
    <property type="protein sequence ID" value="QIS44062.1"/>
    <property type="molecule type" value="Genomic_DNA"/>
</dbReference>
<name>A0A0M4H957_9MICO</name>
<evidence type="ECO:0000313" key="1">
    <source>
        <dbReference type="EMBL" id="QIS44062.1"/>
    </source>
</evidence>
<protein>
    <submittedName>
        <fullName evidence="1">Uncharacterized protein</fullName>
    </submittedName>
</protein>
<dbReference type="AlphaFoldDB" id="A0A0M4H957"/>
<dbReference type="RefSeq" id="WP_053775630.1">
    <property type="nucleotide sequence ID" value="NZ_CP012573.1"/>
</dbReference>
<accession>A0A0M4H957</accession>
<dbReference type="Proteomes" id="UP000503164">
    <property type="component" value="Chromosome"/>
</dbReference>
<dbReference type="KEGG" id="ccap:AES38_02610"/>
<evidence type="ECO:0000313" key="2">
    <source>
        <dbReference type="Proteomes" id="UP000503164"/>
    </source>
</evidence>
<keyword evidence="2" id="KW-1185">Reference proteome</keyword>